<accession>A0AAN6RXP5</accession>
<dbReference type="EMBL" id="MU855339">
    <property type="protein sequence ID" value="KAK3905991.1"/>
    <property type="molecule type" value="Genomic_DNA"/>
</dbReference>
<dbReference type="Gene3D" id="3.40.50.2300">
    <property type="match status" value="1"/>
</dbReference>
<comment type="caution">
    <text evidence="2">The sequence shown here is derived from an EMBL/GenBank/DDBJ whole genome shotgun (WGS) entry which is preliminary data.</text>
</comment>
<feature type="compositionally biased region" description="Pro residues" evidence="1">
    <location>
        <begin position="188"/>
        <end position="198"/>
    </location>
</feature>
<sequence length="434" mass="48841">MALDLGTLVTAVELVQKIIALYQRIDSLPQQMTQLGRRMERLNIFLVRLESFVKKNNTKQPALAPGPLFSGQVEDLGKLLEGIKGNAAKVYDLFDRYEKGILSRSMNIEFRAKWMSQVWFSLVDSSPDKVQAIMEEIDYERGILSDYLGLMAIDKAHEESPGPSSPRSGRKAEKTGGNASGAVMKRPSPSPSRSPAPPRRSCKILFVDPYNEGRSVAAEALVKLLGQLTLKGHGDWRIADVCSAGFFAKNKGDCVDVIDGLDYSRRTFKLPWKPGAQSPSRMAMAAVFDNKWSDYPFKQDIRAEMTARTSCGMRKDMFTRFDFIFVFALREHDNMVKLREAVRKRVEAEGRVLARGKGRVLQLGAYLSRRKGAVREILNPPVTKDGKKNRENWNWKVSEIKTALKAFLKREMDWEQPNDKGTAMGKKTLEVGKA</sequence>
<keyword evidence="3" id="KW-1185">Reference proteome</keyword>
<dbReference type="AlphaFoldDB" id="A0AAN6RXP5"/>
<protein>
    <submittedName>
        <fullName evidence="2">Uncharacterized protein</fullName>
    </submittedName>
</protein>
<reference evidence="2" key="1">
    <citation type="journal article" date="2023" name="Mol. Phylogenet. Evol.">
        <title>Genome-scale phylogeny and comparative genomics of the fungal order Sordariales.</title>
        <authorList>
            <person name="Hensen N."/>
            <person name="Bonometti L."/>
            <person name="Westerberg I."/>
            <person name="Brannstrom I.O."/>
            <person name="Guillou S."/>
            <person name="Cros-Aarteil S."/>
            <person name="Calhoun S."/>
            <person name="Haridas S."/>
            <person name="Kuo A."/>
            <person name="Mondo S."/>
            <person name="Pangilinan J."/>
            <person name="Riley R."/>
            <person name="LaButti K."/>
            <person name="Andreopoulos B."/>
            <person name="Lipzen A."/>
            <person name="Chen C."/>
            <person name="Yan M."/>
            <person name="Daum C."/>
            <person name="Ng V."/>
            <person name="Clum A."/>
            <person name="Steindorff A."/>
            <person name="Ohm R.A."/>
            <person name="Martin F."/>
            <person name="Silar P."/>
            <person name="Natvig D.O."/>
            <person name="Lalanne C."/>
            <person name="Gautier V."/>
            <person name="Ament-Velasquez S.L."/>
            <person name="Kruys A."/>
            <person name="Hutchinson M.I."/>
            <person name="Powell A.J."/>
            <person name="Barry K."/>
            <person name="Miller A.N."/>
            <person name="Grigoriev I.V."/>
            <person name="Debuchy R."/>
            <person name="Gladieux P."/>
            <person name="Hiltunen Thoren M."/>
            <person name="Johannesson H."/>
        </authorList>
    </citation>
    <scope>NUCLEOTIDE SEQUENCE</scope>
    <source>
        <strain evidence="2">CBS 103.79</strain>
    </source>
</reference>
<evidence type="ECO:0000256" key="1">
    <source>
        <dbReference type="SAM" id="MobiDB-lite"/>
    </source>
</evidence>
<reference evidence="2" key="2">
    <citation type="submission" date="2023-05" db="EMBL/GenBank/DDBJ databases">
        <authorList>
            <consortium name="Lawrence Berkeley National Laboratory"/>
            <person name="Steindorff A."/>
            <person name="Hensen N."/>
            <person name="Bonometti L."/>
            <person name="Westerberg I."/>
            <person name="Brannstrom I.O."/>
            <person name="Guillou S."/>
            <person name="Cros-Aarteil S."/>
            <person name="Calhoun S."/>
            <person name="Haridas S."/>
            <person name="Kuo A."/>
            <person name="Mondo S."/>
            <person name="Pangilinan J."/>
            <person name="Riley R."/>
            <person name="Labutti K."/>
            <person name="Andreopoulos B."/>
            <person name="Lipzen A."/>
            <person name="Chen C."/>
            <person name="Yanf M."/>
            <person name="Daum C."/>
            <person name="Ng V."/>
            <person name="Clum A."/>
            <person name="Ohm R."/>
            <person name="Martin F."/>
            <person name="Silar P."/>
            <person name="Natvig D."/>
            <person name="Lalanne C."/>
            <person name="Gautier V."/>
            <person name="Ament-Velasquez S.L."/>
            <person name="Kruys A."/>
            <person name="Hutchinson M.I."/>
            <person name="Powell A.J."/>
            <person name="Barry K."/>
            <person name="Miller A.N."/>
            <person name="Grigoriev I.V."/>
            <person name="Debuchy R."/>
            <person name="Gladieux P."/>
            <person name="Thoren M.H."/>
            <person name="Johannesson H."/>
        </authorList>
    </citation>
    <scope>NUCLEOTIDE SEQUENCE</scope>
    <source>
        <strain evidence="2">CBS 103.79</strain>
    </source>
</reference>
<name>A0AAN6RXP5_9PEZI</name>
<evidence type="ECO:0000313" key="2">
    <source>
        <dbReference type="EMBL" id="KAK3905991.1"/>
    </source>
</evidence>
<gene>
    <name evidence="2" type="ORF">C8A05DRAFT_12229</name>
</gene>
<evidence type="ECO:0000313" key="3">
    <source>
        <dbReference type="Proteomes" id="UP001303889"/>
    </source>
</evidence>
<proteinExistence type="predicted"/>
<feature type="region of interest" description="Disordered" evidence="1">
    <location>
        <begin position="156"/>
        <end position="200"/>
    </location>
</feature>
<organism evidence="2 3">
    <name type="scientific">Staphylotrichum tortipilum</name>
    <dbReference type="NCBI Taxonomy" id="2831512"/>
    <lineage>
        <taxon>Eukaryota</taxon>
        <taxon>Fungi</taxon>
        <taxon>Dikarya</taxon>
        <taxon>Ascomycota</taxon>
        <taxon>Pezizomycotina</taxon>
        <taxon>Sordariomycetes</taxon>
        <taxon>Sordariomycetidae</taxon>
        <taxon>Sordariales</taxon>
        <taxon>Chaetomiaceae</taxon>
        <taxon>Staphylotrichum</taxon>
    </lineage>
</organism>
<dbReference type="Proteomes" id="UP001303889">
    <property type="component" value="Unassembled WGS sequence"/>
</dbReference>